<dbReference type="EMBL" id="CP010802">
    <property type="protein sequence ID" value="ALC15708.1"/>
    <property type="molecule type" value="Genomic_DNA"/>
</dbReference>
<evidence type="ECO:0000256" key="6">
    <source>
        <dbReference type="SAM" id="Phobius"/>
    </source>
</evidence>
<dbReference type="NCBIfam" id="TIGR02098">
    <property type="entry name" value="MJ0042_CXXC"/>
    <property type="match status" value="1"/>
</dbReference>
<keyword evidence="10" id="KW-1185">Reference proteome</keyword>
<feature type="domain" description="RDD" evidence="7">
    <location>
        <begin position="73"/>
        <end position="203"/>
    </location>
</feature>
<dbReference type="InterPro" id="IPR011723">
    <property type="entry name" value="Znf/thioredoxin_put"/>
</dbReference>
<feature type="domain" description="Zinc finger/thioredoxin putative" evidence="8">
    <location>
        <begin position="1"/>
        <end position="36"/>
    </location>
</feature>
<feature type="transmembrane region" description="Helical" evidence="6">
    <location>
        <begin position="172"/>
        <end position="191"/>
    </location>
</feature>
<accession>A0A0M4CZZ5</accession>
<dbReference type="OrthoDB" id="9787732at2"/>
<feature type="transmembrane region" description="Helical" evidence="6">
    <location>
        <begin position="118"/>
        <end position="137"/>
    </location>
</feature>
<dbReference type="RefSeq" id="WP_053549891.1">
    <property type="nucleotide sequence ID" value="NZ_CP010802.1"/>
</dbReference>
<protein>
    <submittedName>
        <fullName evidence="9">Putative membrane protein YckC, RDD family</fullName>
    </submittedName>
</protein>
<dbReference type="Pfam" id="PF06271">
    <property type="entry name" value="RDD"/>
    <property type="match status" value="1"/>
</dbReference>
<evidence type="ECO:0000256" key="5">
    <source>
        <dbReference type="ARBA" id="ARBA00023136"/>
    </source>
</evidence>
<keyword evidence="2" id="KW-1003">Cell membrane</keyword>
<dbReference type="PATRIC" id="fig|1603606.3.peg.1013"/>
<keyword evidence="5 6" id="KW-0472">Membrane</keyword>
<dbReference type="PANTHER" id="PTHR36115">
    <property type="entry name" value="PROLINE-RICH ANTIGEN HOMOLOG-RELATED"/>
    <property type="match status" value="1"/>
</dbReference>
<dbReference type="GO" id="GO:0005886">
    <property type="term" value="C:plasma membrane"/>
    <property type="evidence" value="ECO:0007669"/>
    <property type="project" value="UniProtKB-SubCell"/>
</dbReference>
<evidence type="ECO:0000256" key="2">
    <source>
        <dbReference type="ARBA" id="ARBA00022475"/>
    </source>
</evidence>
<dbReference type="Proteomes" id="UP000057158">
    <property type="component" value="Chromosome"/>
</dbReference>
<evidence type="ECO:0000259" key="8">
    <source>
        <dbReference type="Pfam" id="PF13717"/>
    </source>
</evidence>
<gene>
    <name evidence="9" type="ORF">DSOUD_0922</name>
</gene>
<proteinExistence type="predicted"/>
<dbReference type="PANTHER" id="PTHR36115:SF4">
    <property type="entry name" value="MEMBRANE PROTEIN"/>
    <property type="match status" value="1"/>
</dbReference>
<evidence type="ECO:0000256" key="1">
    <source>
        <dbReference type="ARBA" id="ARBA00004651"/>
    </source>
</evidence>
<dbReference type="Pfam" id="PF13717">
    <property type="entry name" value="Zn_ribbon_4"/>
    <property type="match status" value="1"/>
</dbReference>
<organism evidence="9 10">
    <name type="scientific">Desulfuromonas soudanensis</name>
    <dbReference type="NCBI Taxonomy" id="1603606"/>
    <lineage>
        <taxon>Bacteria</taxon>
        <taxon>Pseudomonadati</taxon>
        <taxon>Thermodesulfobacteriota</taxon>
        <taxon>Desulfuromonadia</taxon>
        <taxon>Desulfuromonadales</taxon>
        <taxon>Desulfuromonadaceae</taxon>
        <taxon>Desulfuromonas</taxon>
    </lineage>
</organism>
<dbReference type="KEGG" id="des:DSOUD_0922"/>
<dbReference type="AlphaFoldDB" id="A0A0M4CZZ5"/>
<feature type="transmembrane region" description="Helical" evidence="6">
    <location>
        <begin position="75"/>
        <end position="106"/>
    </location>
</feature>
<evidence type="ECO:0000256" key="3">
    <source>
        <dbReference type="ARBA" id="ARBA00022692"/>
    </source>
</evidence>
<dbReference type="InterPro" id="IPR010432">
    <property type="entry name" value="RDD"/>
</dbReference>
<evidence type="ECO:0000313" key="10">
    <source>
        <dbReference type="Proteomes" id="UP000057158"/>
    </source>
</evidence>
<evidence type="ECO:0000313" key="9">
    <source>
        <dbReference type="EMBL" id="ALC15708.1"/>
    </source>
</evidence>
<evidence type="ECO:0000256" key="4">
    <source>
        <dbReference type="ARBA" id="ARBA00022989"/>
    </source>
</evidence>
<name>A0A0M4CZZ5_9BACT</name>
<reference evidence="9 10" key="1">
    <citation type="submission" date="2015-07" db="EMBL/GenBank/DDBJ databases">
        <title>Isolation and Genomic Characterization of a Novel Halophilic Metal-Reducing Deltaproteobacterium from the Deep Subsurface.</title>
        <authorList>
            <person name="Badalamenti J.P."/>
            <person name="Summers Z.M."/>
            <person name="Gralnick J.A."/>
            <person name="Bond D.R."/>
        </authorList>
    </citation>
    <scope>NUCLEOTIDE SEQUENCE [LARGE SCALE GENOMIC DNA]</scope>
    <source>
        <strain evidence="9 10">WTL</strain>
    </source>
</reference>
<sequence>MTISCPHCQFAREIDEAKIPDRPIRVTCPRCKESFPFSKGEFVFEIAEIPAASPQSVVLAPPAAVSATDLAKAGFWIRVVAAVIDSFAAGAIQMTFAALLGVVIGLTNGGDAEAQSGLAIVAGFFSIVIGVAYYVFFTGYCGQTPGKMALRIKVIRTDGSDMDYGRALLRETLGKFVSTILLGIGYLMVAFDPQKQGLHDKIADTYVIKL</sequence>
<keyword evidence="4 6" id="KW-1133">Transmembrane helix</keyword>
<evidence type="ECO:0000259" key="7">
    <source>
        <dbReference type="Pfam" id="PF06271"/>
    </source>
</evidence>
<dbReference type="STRING" id="1603606.DSOUD_0922"/>
<keyword evidence="3 6" id="KW-0812">Transmembrane</keyword>
<dbReference type="InterPro" id="IPR051791">
    <property type="entry name" value="Pra-immunoreactive"/>
</dbReference>
<comment type="subcellular location">
    <subcellularLocation>
        <location evidence="1">Cell membrane</location>
        <topology evidence="1">Multi-pass membrane protein</topology>
    </subcellularLocation>
</comment>